<reference evidence="1 2" key="1">
    <citation type="submission" date="2019-03" db="EMBL/GenBank/DDBJ databases">
        <title>First draft genome of Liparis tanakae, snailfish: a comprehensive survey of snailfish specific genes.</title>
        <authorList>
            <person name="Kim W."/>
            <person name="Song I."/>
            <person name="Jeong J.-H."/>
            <person name="Kim D."/>
            <person name="Kim S."/>
            <person name="Ryu S."/>
            <person name="Song J.Y."/>
            <person name="Lee S.K."/>
        </authorList>
    </citation>
    <scope>NUCLEOTIDE SEQUENCE [LARGE SCALE GENOMIC DNA]</scope>
    <source>
        <tissue evidence="1">Muscle</tissue>
    </source>
</reference>
<name>A0A4Z2E5R0_9TELE</name>
<dbReference type="AlphaFoldDB" id="A0A4Z2E5R0"/>
<dbReference type="EMBL" id="SRLO01016431">
    <property type="protein sequence ID" value="TNN24099.1"/>
    <property type="molecule type" value="Genomic_DNA"/>
</dbReference>
<protein>
    <submittedName>
        <fullName evidence="1">Uncharacterized protein</fullName>
    </submittedName>
</protein>
<proteinExistence type="predicted"/>
<sequence length="69" mass="7376">MGSYLAAGVVGVFGQLHVESLEEDLVGDFAHVHAGFVQHGEDALVLLLHQLHDDLVVEVIDLTEGDGNK</sequence>
<dbReference type="Proteomes" id="UP000314294">
    <property type="component" value="Unassembled WGS sequence"/>
</dbReference>
<evidence type="ECO:0000313" key="1">
    <source>
        <dbReference type="EMBL" id="TNN24099.1"/>
    </source>
</evidence>
<keyword evidence="2" id="KW-1185">Reference proteome</keyword>
<evidence type="ECO:0000313" key="2">
    <source>
        <dbReference type="Proteomes" id="UP000314294"/>
    </source>
</evidence>
<gene>
    <name evidence="1" type="ORF">EYF80_065778</name>
</gene>
<comment type="caution">
    <text evidence="1">The sequence shown here is derived from an EMBL/GenBank/DDBJ whole genome shotgun (WGS) entry which is preliminary data.</text>
</comment>
<organism evidence="1 2">
    <name type="scientific">Liparis tanakae</name>
    <name type="common">Tanaka's snailfish</name>
    <dbReference type="NCBI Taxonomy" id="230148"/>
    <lineage>
        <taxon>Eukaryota</taxon>
        <taxon>Metazoa</taxon>
        <taxon>Chordata</taxon>
        <taxon>Craniata</taxon>
        <taxon>Vertebrata</taxon>
        <taxon>Euteleostomi</taxon>
        <taxon>Actinopterygii</taxon>
        <taxon>Neopterygii</taxon>
        <taxon>Teleostei</taxon>
        <taxon>Neoteleostei</taxon>
        <taxon>Acanthomorphata</taxon>
        <taxon>Eupercaria</taxon>
        <taxon>Perciformes</taxon>
        <taxon>Cottioidei</taxon>
        <taxon>Cottales</taxon>
        <taxon>Liparidae</taxon>
        <taxon>Liparis</taxon>
    </lineage>
</organism>
<accession>A0A4Z2E5R0</accession>